<dbReference type="PRINTS" id="PR00449">
    <property type="entry name" value="RASTRNSFRMNG"/>
</dbReference>
<sequence>MNNIKCVVVGDGAVGKTCILMSYAHNSFPGEYIPTIFDNYAANLMVDGKPLNLGLWDTAGQEDYDKLRPLSYPQTDVFVICFSLVSPASYENVQSKWYPEVKQHCPNVPIILVGTKLDLRDDKKIIEELNKVKQSPISYPQGLALAKQIEAVKYIECSALTQKGLKTVFDEAIRAVLMPPPSKPRKHQCTLL</sequence>
<evidence type="ECO:0000313" key="9">
    <source>
        <dbReference type="EMBL" id="CAH2312458.1"/>
    </source>
</evidence>
<dbReference type="SMART" id="SM00176">
    <property type="entry name" value="RAN"/>
    <property type="match status" value="1"/>
</dbReference>
<dbReference type="SMART" id="SM00173">
    <property type="entry name" value="RAS"/>
    <property type="match status" value="1"/>
</dbReference>
<dbReference type="PANTHER" id="PTHR24072">
    <property type="entry name" value="RHO FAMILY GTPASE"/>
    <property type="match status" value="1"/>
</dbReference>
<organism evidence="9 10">
    <name type="scientific">Pelobates cultripes</name>
    <name type="common">Western spadefoot toad</name>
    <dbReference type="NCBI Taxonomy" id="61616"/>
    <lineage>
        <taxon>Eukaryota</taxon>
        <taxon>Metazoa</taxon>
        <taxon>Chordata</taxon>
        <taxon>Craniata</taxon>
        <taxon>Vertebrata</taxon>
        <taxon>Euteleostomi</taxon>
        <taxon>Amphibia</taxon>
        <taxon>Batrachia</taxon>
        <taxon>Anura</taxon>
        <taxon>Pelobatoidea</taxon>
        <taxon>Pelobatidae</taxon>
        <taxon>Pelobates</taxon>
    </lineage>
</organism>
<evidence type="ECO:0000256" key="6">
    <source>
        <dbReference type="ARBA" id="ARBA00023288"/>
    </source>
</evidence>
<dbReference type="PROSITE" id="PS51419">
    <property type="entry name" value="RAB"/>
    <property type="match status" value="1"/>
</dbReference>
<dbReference type="PROSITE" id="PS51421">
    <property type="entry name" value="RAS"/>
    <property type="match status" value="1"/>
</dbReference>
<dbReference type="PROSITE" id="PS51420">
    <property type="entry name" value="RHO"/>
    <property type="match status" value="1"/>
</dbReference>
<dbReference type="SMART" id="SM00174">
    <property type="entry name" value="RHO"/>
    <property type="match status" value="1"/>
</dbReference>
<name>A0AAD1SVZ6_PELCU</name>
<dbReference type="InterPro" id="IPR027417">
    <property type="entry name" value="P-loop_NTPase"/>
</dbReference>
<keyword evidence="3" id="KW-0488">Methylation</keyword>
<evidence type="ECO:0000256" key="1">
    <source>
        <dbReference type="ARBA" id="ARBA00010142"/>
    </source>
</evidence>
<dbReference type="EMBL" id="OW240919">
    <property type="protein sequence ID" value="CAH2312458.1"/>
    <property type="molecule type" value="Genomic_DNA"/>
</dbReference>
<dbReference type="SUPFAM" id="SSF52540">
    <property type="entry name" value="P-loop containing nucleoside triphosphate hydrolases"/>
    <property type="match status" value="1"/>
</dbReference>
<comment type="similarity">
    <text evidence="1">Belongs to the small GTPase superfamily. Rho family.</text>
</comment>
<dbReference type="SMART" id="SM00175">
    <property type="entry name" value="RAB"/>
    <property type="match status" value="1"/>
</dbReference>
<dbReference type="AlphaFoldDB" id="A0AAD1SVZ6"/>
<evidence type="ECO:0000256" key="5">
    <source>
        <dbReference type="ARBA" id="ARBA00023134"/>
    </source>
</evidence>
<keyword evidence="5" id="KW-0342">GTP-binding</keyword>
<keyword evidence="10" id="KW-1185">Reference proteome</keyword>
<dbReference type="Pfam" id="PF00071">
    <property type="entry name" value="Ras"/>
    <property type="match status" value="1"/>
</dbReference>
<dbReference type="Gene3D" id="3.40.50.300">
    <property type="entry name" value="P-loop containing nucleotide triphosphate hydrolases"/>
    <property type="match status" value="1"/>
</dbReference>
<evidence type="ECO:0000256" key="3">
    <source>
        <dbReference type="ARBA" id="ARBA00022481"/>
    </source>
</evidence>
<dbReference type="GO" id="GO:0003925">
    <property type="term" value="F:G protein activity"/>
    <property type="evidence" value="ECO:0007669"/>
    <property type="project" value="UniProtKB-EC"/>
</dbReference>
<dbReference type="FunFam" id="3.40.50.300:FF:000088">
    <property type="entry name" value="Ras-related C3 botulinum toxin substrate 1"/>
    <property type="match status" value="1"/>
</dbReference>
<evidence type="ECO:0000256" key="4">
    <source>
        <dbReference type="ARBA" id="ARBA00022741"/>
    </source>
</evidence>
<gene>
    <name evidence="9" type="ORF">PECUL_23A002279</name>
</gene>
<dbReference type="GO" id="GO:0007264">
    <property type="term" value="P:small GTPase-mediated signal transduction"/>
    <property type="evidence" value="ECO:0007669"/>
    <property type="project" value="InterPro"/>
</dbReference>
<dbReference type="Proteomes" id="UP001295444">
    <property type="component" value="Chromosome 08"/>
</dbReference>
<evidence type="ECO:0000256" key="7">
    <source>
        <dbReference type="ARBA" id="ARBA00023289"/>
    </source>
</evidence>
<accession>A0AAD1SVZ6</accession>
<dbReference type="EC" id="3.6.5.2" evidence="2"/>
<dbReference type="InterPro" id="IPR001806">
    <property type="entry name" value="Small_GTPase"/>
</dbReference>
<dbReference type="InterPro" id="IPR005225">
    <property type="entry name" value="Small_GTP-bd"/>
</dbReference>
<keyword evidence="7" id="KW-0636">Prenylation</keyword>
<evidence type="ECO:0000313" key="10">
    <source>
        <dbReference type="Proteomes" id="UP001295444"/>
    </source>
</evidence>
<dbReference type="NCBIfam" id="TIGR00231">
    <property type="entry name" value="small_GTP"/>
    <property type="match status" value="1"/>
</dbReference>
<comment type="catalytic activity">
    <reaction evidence="8">
        <text>GTP + H2O = GDP + phosphate + H(+)</text>
        <dbReference type="Rhea" id="RHEA:19669"/>
        <dbReference type="ChEBI" id="CHEBI:15377"/>
        <dbReference type="ChEBI" id="CHEBI:15378"/>
        <dbReference type="ChEBI" id="CHEBI:37565"/>
        <dbReference type="ChEBI" id="CHEBI:43474"/>
        <dbReference type="ChEBI" id="CHEBI:58189"/>
        <dbReference type="EC" id="3.6.5.2"/>
    </reaction>
    <physiologicalReaction direction="left-to-right" evidence="8">
        <dbReference type="Rhea" id="RHEA:19670"/>
    </physiologicalReaction>
</comment>
<evidence type="ECO:0000256" key="8">
    <source>
        <dbReference type="ARBA" id="ARBA00047660"/>
    </source>
</evidence>
<dbReference type="GO" id="GO:0005525">
    <property type="term" value="F:GTP binding"/>
    <property type="evidence" value="ECO:0007669"/>
    <property type="project" value="UniProtKB-KW"/>
</dbReference>
<keyword evidence="6" id="KW-0449">Lipoprotein</keyword>
<keyword evidence="4" id="KW-0547">Nucleotide-binding</keyword>
<dbReference type="InterPro" id="IPR003578">
    <property type="entry name" value="Small_GTPase_Rho"/>
</dbReference>
<proteinExistence type="inferred from homology"/>
<evidence type="ECO:0000256" key="2">
    <source>
        <dbReference type="ARBA" id="ARBA00011984"/>
    </source>
</evidence>
<reference evidence="9" key="1">
    <citation type="submission" date="2022-03" db="EMBL/GenBank/DDBJ databases">
        <authorList>
            <person name="Alioto T."/>
            <person name="Alioto T."/>
            <person name="Gomez Garrido J."/>
        </authorList>
    </citation>
    <scope>NUCLEOTIDE SEQUENCE</scope>
</reference>
<protein>
    <recommendedName>
        <fullName evidence="2">small monomeric GTPase</fullName>
        <ecNumber evidence="2">3.6.5.2</ecNumber>
    </recommendedName>
</protein>